<proteinExistence type="predicted"/>
<evidence type="ECO:0000313" key="4">
    <source>
        <dbReference type="Proteomes" id="UP000727993"/>
    </source>
</evidence>
<feature type="transmembrane region" description="Helical" evidence="2">
    <location>
        <begin position="96"/>
        <end position="116"/>
    </location>
</feature>
<dbReference type="Proteomes" id="UP000727993">
    <property type="component" value="Unassembled WGS sequence"/>
</dbReference>
<dbReference type="EMBL" id="JADJZA010000001">
    <property type="protein sequence ID" value="MBK9295898.1"/>
    <property type="molecule type" value="Genomic_DNA"/>
</dbReference>
<name>A0A936NAH8_9ACTN</name>
<comment type="caution">
    <text evidence="3">The sequence shown here is derived from an EMBL/GenBank/DDBJ whole genome shotgun (WGS) entry which is preliminary data.</text>
</comment>
<evidence type="ECO:0000256" key="1">
    <source>
        <dbReference type="SAM" id="MobiDB-lite"/>
    </source>
</evidence>
<feature type="transmembrane region" description="Helical" evidence="2">
    <location>
        <begin position="61"/>
        <end position="84"/>
    </location>
</feature>
<sequence length="150" mass="16099">MAQQDSGRSEAADAGTVPGQPSGGADGASSMGPRAEEFTREISQLKLSGSSADTEARALKLGIAGLVIPIVMAIVGILLVMSTSDAADQRAYASQTFWLGNIIVIVGAALFIRYSLGRYLRFWMIRLIHEQRAQTDRVVEALDRMSARND</sequence>
<evidence type="ECO:0000313" key="3">
    <source>
        <dbReference type="EMBL" id="MBK9295898.1"/>
    </source>
</evidence>
<keyword evidence="2" id="KW-1133">Transmembrane helix</keyword>
<protein>
    <submittedName>
        <fullName evidence="3">Uncharacterized protein</fullName>
    </submittedName>
</protein>
<dbReference type="AlphaFoldDB" id="A0A936NAH8"/>
<evidence type="ECO:0000256" key="2">
    <source>
        <dbReference type="SAM" id="Phobius"/>
    </source>
</evidence>
<keyword evidence="2" id="KW-0472">Membrane</keyword>
<reference evidence="3 4" key="1">
    <citation type="submission" date="2020-10" db="EMBL/GenBank/DDBJ databases">
        <title>Connecting structure to function with the recovery of over 1000 high-quality activated sludge metagenome-assembled genomes encoding full-length rRNA genes using long-read sequencing.</title>
        <authorList>
            <person name="Singleton C.M."/>
            <person name="Petriglieri F."/>
            <person name="Kristensen J.M."/>
            <person name="Kirkegaard R.H."/>
            <person name="Michaelsen T.Y."/>
            <person name="Andersen M.H."/>
            <person name="Karst S.M."/>
            <person name="Dueholm M.S."/>
            <person name="Nielsen P.H."/>
            <person name="Albertsen M."/>
        </authorList>
    </citation>
    <scope>NUCLEOTIDE SEQUENCE [LARGE SCALE GENOMIC DNA]</scope>
    <source>
        <strain evidence="3">Lyne_18-Q3-R50-59_MAXAC.006</strain>
    </source>
</reference>
<organism evidence="3 4">
    <name type="scientific">Candidatus Neomicrothrix subdominans</name>
    <dbReference type="NCBI Taxonomy" id="2954438"/>
    <lineage>
        <taxon>Bacteria</taxon>
        <taxon>Bacillati</taxon>
        <taxon>Actinomycetota</taxon>
        <taxon>Acidimicrobiia</taxon>
        <taxon>Acidimicrobiales</taxon>
        <taxon>Microthrixaceae</taxon>
        <taxon>Candidatus Neomicrothrix</taxon>
    </lineage>
</organism>
<feature type="region of interest" description="Disordered" evidence="1">
    <location>
        <begin position="1"/>
        <end position="34"/>
    </location>
</feature>
<keyword evidence="2" id="KW-0812">Transmembrane</keyword>
<gene>
    <name evidence="3" type="ORF">IPN02_03295</name>
</gene>
<accession>A0A936NAH8</accession>